<evidence type="ECO:0000313" key="2">
    <source>
        <dbReference type="Proteomes" id="UP000317703"/>
    </source>
</evidence>
<gene>
    <name evidence="1" type="ORF">PS1_0183</name>
</gene>
<organism evidence="1 2">
    <name type="scientific">Aeromonas phage PS1</name>
    <dbReference type="NCBI Taxonomy" id="2591406"/>
    <lineage>
        <taxon>Viruses</taxon>
        <taxon>Duplodnaviria</taxon>
        <taxon>Heunggongvirae</taxon>
        <taxon>Uroviricota</taxon>
        <taxon>Caudoviricetes</taxon>
        <taxon>Chimalliviridae</taxon>
        <taxon>Ferozepurvirus</taxon>
        <taxon>Ferozepurvirus PS1</taxon>
    </lineage>
</organism>
<dbReference type="Proteomes" id="UP000317703">
    <property type="component" value="Segment"/>
</dbReference>
<accession>A0A514TUJ2</accession>
<dbReference type="EMBL" id="MN032614">
    <property type="protein sequence ID" value="QDJ96694.1"/>
    <property type="molecule type" value="Genomic_DNA"/>
</dbReference>
<keyword evidence="2" id="KW-1185">Reference proteome</keyword>
<protein>
    <submittedName>
        <fullName evidence="1">Uncharacterized protein</fullName>
    </submittedName>
</protein>
<proteinExistence type="predicted"/>
<sequence length="145" mass="16704">MHQVSFPVKSGCINIFLMDYNDRNGRVVPCLIFIAGDTQEELLQVPDSVSDVYNLSEQIEYYVDDLEDLYDVMKYDNLGSEKIRGVILEILKDSDYEPRCFEIEDNNFQAVLVIAEKGYDGKLRDHWNPVNEADAFERLSIIANV</sequence>
<name>A0A514TUJ2_9CAUD</name>
<evidence type="ECO:0000313" key="1">
    <source>
        <dbReference type="EMBL" id="QDJ96694.1"/>
    </source>
</evidence>
<reference evidence="1" key="1">
    <citation type="submission" date="2019-06" db="EMBL/GenBank/DDBJ databases">
        <title>Complete genome sequence of Aeromonas hydrophila bacteriophage PS1.</title>
        <authorList>
            <person name="Rai S."/>
            <person name="Tyagi A."/>
            <person name="Kumar N."/>
            <person name="Singh N."/>
        </authorList>
    </citation>
    <scope>NUCLEOTIDE SEQUENCE [LARGE SCALE GENOMIC DNA]</scope>
</reference>